<dbReference type="GeneID" id="36375059"/>
<evidence type="ECO:0000313" key="3">
    <source>
        <dbReference type="Proteomes" id="UP000035682"/>
    </source>
</evidence>
<accession>A0A090L5G8</accession>
<evidence type="ECO:0000313" key="5">
    <source>
        <dbReference type="WormBase" id="SRAE_1000096400"/>
    </source>
</evidence>
<dbReference type="WBParaSite" id="SRAE_1000096400.1">
    <property type="protein sequence ID" value="SRAE_1000096400.1"/>
    <property type="gene ID" value="WBGene00257564"/>
</dbReference>
<evidence type="ECO:0000313" key="2">
    <source>
        <dbReference type="EMBL" id="CEF62694.1"/>
    </source>
</evidence>
<feature type="signal peptide" evidence="1">
    <location>
        <begin position="1"/>
        <end position="17"/>
    </location>
</feature>
<dbReference type="WormBase" id="SRAE_1000096400">
    <property type="protein sequence ID" value="SRP06197"/>
    <property type="gene ID" value="WBGene00257564"/>
</dbReference>
<dbReference type="AlphaFoldDB" id="A0A090L5G8"/>
<dbReference type="EMBL" id="LN609528">
    <property type="protein sequence ID" value="CEF62694.1"/>
    <property type="molecule type" value="Genomic_DNA"/>
</dbReference>
<reference evidence="4" key="2">
    <citation type="submission" date="2020-12" db="UniProtKB">
        <authorList>
            <consortium name="WormBaseParasite"/>
        </authorList>
    </citation>
    <scope>IDENTIFICATION</scope>
</reference>
<reference evidence="2 3" key="1">
    <citation type="submission" date="2014-09" db="EMBL/GenBank/DDBJ databases">
        <authorList>
            <person name="Martin A.A."/>
        </authorList>
    </citation>
    <scope>NUCLEOTIDE SEQUENCE</scope>
    <source>
        <strain evidence="3">ED321</strain>
        <strain evidence="2">ED321 Heterogonic</strain>
    </source>
</reference>
<dbReference type="Proteomes" id="UP000035682">
    <property type="component" value="Unplaced"/>
</dbReference>
<dbReference type="CTD" id="36375059"/>
<feature type="chain" id="PRO_5015030511" evidence="1">
    <location>
        <begin position="18"/>
        <end position="169"/>
    </location>
</feature>
<name>A0A090L5G8_STRRB</name>
<keyword evidence="1" id="KW-0732">Signal</keyword>
<organism evidence="2">
    <name type="scientific">Strongyloides ratti</name>
    <name type="common">Parasitic roundworm</name>
    <dbReference type="NCBI Taxonomy" id="34506"/>
    <lineage>
        <taxon>Eukaryota</taxon>
        <taxon>Metazoa</taxon>
        <taxon>Ecdysozoa</taxon>
        <taxon>Nematoda</taxon>
        <taxon>Chromadorea</taxon>
        <taxon>Rhabditida</taxon>
        <taxon>Tylenchina</taxon>
        <taxon>Panagrolaimomorpha</taxon>
        <taxon>Strongyloidoidea</taxon>
        <taxon>Strongyloididae</taxon>
        <taxon>Strongyloides</taxon>
    </lineage>
</organism>
<evidence type="ECO:0000313" key="4">
    <source>
        <dbReference type="WBParaSite" id="SRAE_1000096400.1"/>
    </source>
</evidence>
<sequence length="169" mass="19102">MLISILLLINSILFICACNYRPNKTDKIKTIGSLDFDGVTWKGKNLELPELSYYEGKKQSSLTEKKSSSVKSISSDSEKKITLTKKGLEIQQIVDEISISKKEDCNIFSNMNIDHPLSIVEYTNDPKIVSKVNVGKVCHKDNAKNVVKNRKQIINNSNKLVEIPINNFR</sequence>
<proteinExistence type="predicted"/>
<keyword evidence="3" id="KW-1185">Reference proteome</keyword>
<evidence type="ECO:0000256" key="1">
    <source>
        <dbReference type="SAM" id="SignalP"/>
    </source>
</evidence>
<dbReference type="RefSeq" id="XP_024501896.1">
    <property type="nucleotide sequence ID" value="XM_024647860.1"/>
</dbReference>
<gene>
    <name evidence="2 4 5" type="ORF">SRAE_1000096400</name>
</gene>
<protein>
    <submittedName>
        <fullName evidence="2 4">Uncharacterized protein</fullName>
    </submittedName>
</protein>